<name>A0A418V3Z5_RHOPL</name>
<evidence type="ECO:0000313" key="2">
    <source>
        <dbReference type="Proteomes" id="UP000285523"/>
    </source>
</evidence>
<reference evidence="1 2" key="1">
    <citation type="submission" date="2018-09" db="EMBL/GenBank/DDBJ databases">
        <title>Draft genome sequence of Rhodopseudomonas palustris 2.1.18.</title>
        <authorList>
            <person name="Robertson S.L."/>
            <person name="Meyer T.E."/>
            <person name="Kyndt J.A."/>
        </authorList>
    </citation>
    <scope>NUCLEOTIDE SEQUENCE [LARGE SCALE GENOMIC DNA]</scope>
    <source>
        <strain evidence="1 2">2.1.18</strain>
    </source>
</reference>
<organism evidence="1 2">
    <name type="scientific">Rhodopseudomonas palustris</name>
    <dbReference type="NCBI Taxonomy" id="1076"/>
    <lineage>
        <taxon>Bacteria</taxon>
        <taxon>Pseudomonadati</taxon>
        <taxon>Pseudomonadota</taxon>
        <taxon>Alphaproteobacteria</taxon>
        <taxon>Hyphomicrobiales</taxon>
        <taxon>Nitrobacteraceae</taxon>
        <taxon>Rhodopseudomonas</taxon>
    </lineage>
</organism>
<dbReference type="EMBL" id="QYYD01000015">
    <property type="protein sequence ID" value="RJF70770.1"/>
    <property type="molecule type" value="Genomic_DNA"/>
</dbReference>
<dbReference type="Proteomes" id="UP000285523">
    <property type="component" value="Unassembled WGS sequence"/>
</dbReference>
<evidence type="ECO:0000313" key="1">
    <source>
        <dbReference type="EMBL" id="RJF70770.1"/>
    </source>
</evidence>
<gene>
    <name evidence="1" type="ORF">D4Q52_15750</name>
</gene>
<dbReference type="AlphaFoldDB" id="A0A418V3Z5"/>
<dbReference type="PROSITE" id="PS51257">
    <property type="entry name" value="PROKAR_LIPOPROTEIN"/>
    <property type="match status" value="1"/>
</dbReference>
<comment type="caution">
    <text evidence="1">The sequence shown here is derived from an EMBL/GenBank/DDBJ whole genome shotgun (WGS) entry which is preliminary data.</text>
</comment>
<sequence>MRTLTIILSSIMLGACSGILEGIPEPAAEAPTIKSATADIKRVAAEAKLPDPLEVAGPIEAKPATVAPWIVCVRSSTQAPANQTYALFYRDIKLISSRPAAIVDRCDTQAFVRL</sequence>
<dbReference type="RefSeq" id="WP_119857506.1">
    <property type="nucleotide sequence ID" value="NZ_QYYD01000015.1"/>
</dbReference>
<evidence type="ECO:0008006" key="3">
    <source>
        <dbReference type="Google" id="ProtNLM"/>
    </source>
</evidence>
<proteinExistence type="predicted"/>
<protein>
    <recommendedName>
        <fullName evidence="3">Lipoprotein</fullName>
    </recommendedName>
</protein>
<dbReference type="OrthoDB" id="8139187at2"/>
<accession>A0A418V3Z5</accession>